<feature type="domain" description="Plastocyanin-like" evidence="5">
    <location>
        <begin position="381"/>
        <end position="522"/>
    </location>
</feature>
<gene>
    <name evidence="7" type="ORF">ES288_A01G170800v1</name>
</gene>
<comment type="similarity">
    <text evidence="1">Belongs to the multicopper oxidase family.</text>
</comment>
<keyword evidence="8" id="KW-1185">Reference proteome</keyword>
<protein>
    <recommendedName>
        <fullName evidence="9">L-ascorbate oxidase</fullName>
    </recommendedName>
</protein>
<dbReference type="InterPro" id="IPR008972">
    <property type="entry name" value="Cupredoxin"/>
</dbReference>
<dbReference type="Gene3D" id="2.60.40.420">
    <property type="entry name" value="Cupredoxins - blue copper proteins"/>
    <property type="match status" value="3"/>
</dbReference>
<evidence type="ECO:0000256" key="3">
    <source>
        <dbReference type="SAM" id="SignalP"/>
    </source>
</evidence>
<dbReference type="InterPro" id="IPR011706">
    <property type="entry name" value="Cu-oxidase_C"/>
</dbReference>
<dbReference type="InterPro" id="IPR001117">
    <property type="entry name" value="Cu-oxidase_2nd"/>
</dbReference>
<evidence type="ECO:0000259" key="6">
    <source>
        <dbReference type="Pfam" id="PF07732"/>
    </source>
</evidence>
<dbReference type="PANTHER" id="PTHR11709">
    <property type="entry name" value="MULTI-COPPER OXIDASE"/>
    <property type="match status" value="1"/>
</dbReference>
<dbReference type="AlphaFoldDB" id="A0A5D2HP04"/>
<dbReference type="GO" id="GO:0005507">
    <property type="term" value="F:copper ion binding"/>
    <property type="evidence" value="ECO:0007669"/>
    <property type="project" value="InterPro"/>
</dbReference>
<feature type="domain" description="Plastocyanin-like" evidence="6">
    <location>
        <begin position="33"/>
        <end position="146"/>
    </location>
</feature>
<dbReference type="InterPro" id="IPR011707">
    <property type="entry name" value="Cu-oxidase-like_N"/>
</dbReference>
<dbReference type="PANTHER" id="PTHR11709:SF309">
    <property type="entry name" value="L-ASCORBATE OXIDASE HOMOLOG"/>
    <property type="match status" value="1"/>
</dbReference>
<evidence type="ECO:0000313" key="7">
    <source>
        <dbReference type="EMBL" id="TYH31399.1"/>
    </source>
</evidence>
<sequence length="551" mass="61813">MAPLMIITMFFLWARSMLTVQGGDPTITFEWKVTYGTISPLGVPVKGILINGQFPGPNINSTTNNNVIVNVFNNLDEPFLLTWSGVQHRKNPWQDGVLGTNCPIPPGKNYTYKFQVKDQIGSYMYYPVTAMHKAAGGFGGLRINSRLLIPVPYADPADDYTLIAGDFFNKGYTSLKKVLESGRNLGRCDGVHINGKVAKGDGNDEPLFTMEAGKTYKYRICNAGIKTSLNVRFQGHTMKLVEMEGSHTVQNDYESLDVHVGQCFSVLVTANQEPKDYFVVASTRFTKREVIATGVIRYNNGKGAPSPKLPPPPVSWAWSFNQFRTFRWNLTASAARPNPQGSYKYGSINITRTIKLANTAHKVDGKLRYALNGVSYVEPTTPLKLAEYYNVADKVFKYDNIPDDPPAEITKVTMEPIVLNMTQRNFIEIIFENRETAIQSYHLDGYSFFAVAIETGKWSPEKRKNYNLLDAVSRHTIQVFPKSWAAILLTFDNCGIWNIRSEVWDRHYLGQQLYVSVVSPNKSLNDEYNMPDGALVCGVVESMPRPPPPYT</sequence>
<dbReference type="Pfam" id="PF00394">
    <property type="entry name" value="Cu-oxidase"/>
    <property type="match status" value="1"/>
</dbReference>
<dbReference type="Pfam" id="PF07731">
    <property type="entry name" value="Cu-oxidase_2"/>
    <property type="match status" value="1"/>
</dbReference>
<feature type="domain" description="Plastocyanin-like" evidence="4">
    <location>
        <begin position="158"/>
        <end position="300"/>
    </location>
</feature>
<dbReference type="SUPFAM" id="SSF49503">
    <property type="entry name" value="Cupredoxins"/>
    <property type="match status" value="3"/>
</dbReference>
<dbReference type="Pfam" id="PF07732">
    <property type="entry name" value="Cu-oxidase_3"/>
    <property type="match status" value="1"/>
</dbReference>
<accession>A0A5D2HP04</accession>
<dbReference type="Proteomes" id="UP000323506">
    <property type="component" value="Chromosome A01"/>
</dbReference>
<evidence type="ECO:0008006" key="9">
    <source>
        <dbReference type="Google" id="ProtNLM"/>
    </source>
</evidence>
<evidence type="ECO:0000313" key="8">
    <source>
        <dbReference type="Proteomes" id="UP000323506"/>
    </source>
</evidence>
<evidence type="ECO:0000259" key="5">
    <source>
        <dbReference type="Pfam" id="PF07731"/>
    </source>
</evidence>
<proteinExistence type="inferred from homology"/>
<dbReference type="InterPro" id="IPR045087">
    <property type="entry name" value="Cu-oxidase_fam"/>
</dbReference>
<organism evidence="7 8">
    <name type="scientific">Gossypium darwinii</name>
    <name type="common">Darwin's cotton</name>
    <name type="synonym">Gossypium barbadense var. darwinii</name>
    <dbReference type="NCBI Taxonomy" id="34276"/>
    <lineage>
        <taxon>Eukaryota</taxon>
        <taxon>Viridiplantae</taxon>
        <taxon>Streptophyta</taxon>
        <taxon>Embryophyta</taxon>
        <taxon>Tracheophyta</taxon>
        <taxon>Spermatophyta</taxon>
        <taxon>Magnoliopsida</taxon>
        <taxon>eudicotyledons</taxon>
        <taxon>Gunneridae</taxon>
        <taxon>Pentapetalae</taxon>
        <taxon>rosids</taxon>
        <taxon>malvids</taxon>
        <taxon>Malvales</taxon>
        <taxon>Malvaceae</taxon>
        <taxon>Malvoideae</taxon>
        <taxon>Gossypium</taxon>
    </lineage>
</organism>
<reference evidence="7 8" key="1">
    <citation type="submission" date="2019-06" db="EMBL/GenBank/DDBJ databases">
        <title>WGS assembly of Gossypium darwinii.</title>
        <authorList>
            <person name="Chen Z.J."/>
            <person name="Sreedasyam A."/>
            <person name="Ando A."/>
            <person name="Song Q."/>
            <person name="De L."/>
            <person name="Hulse-Kemp A."/>
            <person name="Ding M."/>
            <person name="Ye W."/>
            <person name="Kirkbride R."/>
            <person name="Jenkins J."/>
            <person name="Plott C."/>
            <person name="Lovell J."/>
            <person name="Lin Y.-M."/>
            <person name="Vaughn R."/>
            <person name="Liu B."/>
            <person name="Li W."/>
            <person name="Simpson S."/>
            <person name="Scheffler B."/>
            <person name="Saski C."/>
            <person name="Grover C."/>
            <person name="Hu G."/>
            <person name="Conover J."/>
            <person name="Carlson J."/>
            <person name="Shu S."/>
            <person name="Boston L."/>
            <person name="Williams M."/>
            <person name="Peterson D."/>
            <person name="Mcgee K."/>
            <person name="Jones D."/>
            <person name="Wendel J."/>
            <person name="Stelly D."/>
            <person name="Grimwood J."/>
            <person name="Schmutz J."/>
        </authorList>
    </citation>
    <scope>NUCLEOTIDE SEQUENCE [LARGE SCALE GENOMIC DNA]</scope>
    <source>
        <strain evidence="7">1808015.09</strain>
    </source>
</reference>
<evidence type="ECO:0000256" key="1">
    <source>
        <dbReference type="ARBA" id="ARBA00010609"/>
    </source>
</evidence>
<keyword evidence="2" id="KW-0325">Glycoprotein</keyword>
<dbReference type="GO" id="GO:0016491">
    <property type="term" value="F:oxidoreductase activity"/>
    <property type="evidence" value="ECO:0007669"/>
    <property type="project" value="InterPro"/>
</dbReference>
<dbReference type="EMBL" id="CM017688">
    <property type="protein sequence ID" value="TYH31399.1"/>
    <property type="molecule type" value="Genomic_DNA"/>
</dbReference>
<feature type="chain" id="PRO_5022960992" description="L-ascorbate oxidase" evidence="3">
    <location>
        <begin position="20"/>
        <end position="551"/>
    </location>
</feature>
<keyword evidence="3" id="KW-0732">Signal</keyword>
<name>A0A5D2HP04_GOSDA</name>
<evidence type="ECO:0000256" key="2">
    <source>
        <dbReference type="ARBA" id="ARBA00023180"/>
    </source>
</evidence>
<evidence type="ECO:0000259" key="4">
    <source>
        <dbReference type="Pfam" id="PF00394"/>
    </source>
</evidence>
<feature type="signal peptide" evidence="3">
    <location>
        <begin position="1"/>
        <end position="19"/>
    </location>
</feature>